<dbReference type="EMBL" id="JACMSC010000016">
    <property type="protein sequence ID" value="KAG6482348.1"/>
    <property type="molecule type" value="Genomic_DNA"/>
</dbReference>
<name>A0A8J5FAJ2_ZINOF</name>
<dbReference type="PANTHER" id="PTHR46087:SF20">
    <property type="entry name" value="OS02G0143200 PROTEIN"/>
    <property type="match status" value="1"/>
</dbReference>
<accession>A0A8J5FAJ2</accession>
<dbReference type="InterPro" id="IPR049152">
    <property type="entry name" value="EFR3-like_ARM"/>
</dbReference>
<comment type="caution">
    <text evidence="1">The sequence shown here is derived from an EMBL/GenBank/DDBJ whole genome shotgun (WGS) entry which is preliminary data.</text>
</comment>
<evidence type="ECO:0000313" key="1">
    <source>
        <dbReference type="EMBL" id="KAG6482348.1"/>
    </source>
</evidence>
<organism evidence="1 2">
    <name type="scientific">Zingiber officinale</name>
    <name type="common">Ginger</name>
    <name type="synonym">Amomum zingiber</name>
    <dbReference type="NCBI Taxonomy" id="94328"/>
    <lineage>
        <taxon>Eukaryota</taxon>
        <taxon>Viridiplantae</taxon>
        <taxon>Streptophyta</taxon>
        <taxon>Embryophyta</taxon>
        <taxon>Tracheophyta</taxon>
        <taxon>Spermatophyta</taxon>
        <taxon>Magnoliopsida</taxon>
        <taxon>Liliopsida</taxon>
        <taxon>Zingiberales</taxon>
        <taxon>Zingiberaceae</taxon>
        <taxon>Zingiber</taxon>
    </lineage>
</organism>
<keyword evidence="2" id="KW-1185">Reference proteome</keyword>
<evidence type="ECO:0000313" key="2">
    <source>
        <dbReference type="Proteomes" id="UP000734854"/>
    </source>
</evidence>
<dbReference type="AlphaFoldDB" id="A0A8J5FAJ2"/>
<reference evidence="1 2" key="1">
    <citation type="submission" date="2020-08" db="EMBL/GenBank/DDBJ databases">
        <title>Plant Genome Project.</title>
        <authorList>
            <person name="Zhang R.-G."/>
        </authorList>
    </citation>
    <scope>NUCLEOTIDE SEQUENCE [LARGE SCALE GENOMIC DNA]</scope>
    <source>
        <tissue evidence="1">Rhizome</tissue>
    </source>
</reference>
<gene>
    <name evidence="1" type="ORF">ZIOFF_058979</name>
</gene>
<proteinExistence type="predicted"/>
<sequence length="181" mass="20816">MLPLMPKTNNSLQDEEPNDRKIGKLCEYASRNPLRIPKVKYSPLCLVILITEYLEQKCYKELRSEHFGYVKIVTCIYRKLVITCKEQMPLFASSLLSILQNLFDQTRQQGVQTLGCYTLFDFINSQVDGTYQFNLEGLIPKLCSIVQELGDDETACCFRAAGLQALSSLVYPSIHFFLYYI</sequence>
<protein>
    <submittedName>
        <fullName evidence="1">Uncharacterized protein</fullName>
    </submittedName>
</protein>
<dbReference type="InterPro" id="IPR055296">
    <property type="entry name" value="SRL2-like"/>
</dbReference>
<dbReference type="Pfam" id="PF21052">
    <property type="entry name" value="EFR3_ARM"/>
    <property type="match status" value="1"/>
</dbReference>
<dbReference type="PANTHER" id="PTHR46087">
    <property type="entry name" value="PUTATIVE, EXPRESSED-RELATED"/>
    <property type="match status" value="1"/>
</dbReference>
<dbReference type="Proteomes" id="UP000734854">
    <property type="component" value="Unassembled WGS sequence"/>
</dbReference>